<dbReference type="Proteomes" id="UP000499080">
    <property type="component" value="Unassembled WGS sequence"/>
</dbReference>
<keyword evidence="2" id="KW-1185">Reference proteome</keyword>
<sequence length="46" mass="5129">SLVSNTSRRDNATFPSYFFAYFGNVSSGGSSTQKQAVLHKLYRPKL</sequence>
<feature type="non-terminal residue" evidence="1">
    <location>
        <position position="1"/>
    </location>
</feature>
<protein>
    <submittedName>
        <fullName evidence="1">Uncharacterized protein</fullName>
    </submittedName>
</protein>
<evidence type="ECO:0000313" key="2">
    <source>
        <dbReference type="Proteomes" id="UP000499080"/>
    </source>
</evidence>
<organism evidence="1 2">
    <name type="scientific">Araneus ventricosus</name>
    <name type="common">Orbweaver spider</name>
    <name type="synonym">Epeira ventricosa</name>
    <dbReference type="NCBI Taxonomy" id="182803"/>
    <lineage>
        <taxon>Eukaryota</taxon>
        <taxon>Metazoa</taxon>
        <taxon>Ecdysozoa</taxon>
        <taxon>Arthropoda</taxon>
        <taxon>Chelicerata</taxon>
        <taxon>Arachnida</taxon>
        <taxon>Araneae</taxon>
        <taxon>Araneomorphae</taxon>
        <taxon>Entelegynae</taxon>
        <taxon>Araneoidea</taxon>
        <taxon>Araneidae</taxon>
        <taxon>Araneus</taxon>
    </lineage>
</organism>
<dbReference type="AlphaFoldDB" id="A0A4Y2M121"/>
<proteinExistence type="predicted"/>
<name>A0A4Y2M121_ARAVE</name>
<comment type="caution">
    <text evidence="1">The sequence shown here is derived from an EMBL/GenBank/DDBJ whole genome shotgun (WGS) entry which is preliminary data.</text>
</comment>
<reference evidence="1 2" key="1">
    <citation type="journal article" date="2019" name="Sci. Rep.">
        <title>Orb-weaving spider Araneus ventricosus genome elucidates the spidroin gene catalogue.</title>
        <authorList>
            <person name="Kono N."/>
            <person name="Nakamura H."/>
            <person name="Ohtoshi R."/>
            <person name="Moran D.A.P."/>
            <person name="Shinohara A."/>
            <person name="Yoshida Y."/>
            <person name="Fujiwara M."/>
            <person name="Mori M."/>
            <person name="Tomita M."/>
            <person name="Arakawa K."/>
        </authorList>
    </citation>
    <scope>NUCLEOTIDE SEQUENCE [LARGE SCALE GENOMIC DNA]</scope>
</reference>
<accession>A0A4Y2M121</accession>
<evidence type="ECO:0000313" key="1">
    <source>
        <dbReference type="EMBL" id="GBN20113.1"/>
    </source>
</evidence>
<dbReference type="EMBL" id="BGPR01006570">
    <property type="protein sequence ID" value="GBN20113.1"/>
    <property type="molecule type" value="Genomic_DNA"/>
</dbReference>
<gene>
    <name evidence="1" type="ORF">AVEN_258266-2_1</name>
</gene>